<reference evidence="2" key="1">
    <citation type="submission" date="2009-08" db="EMBL/GenBank/DDBJ databases">
        <authorList>
            <person name="Cheung F."/>
            <person name="Xiao Y."/>
            <person name="Chan A."/>
            <person name="Moskal W."/>
            <person name="Town C.D."/>
        </authorList>
    </citation>
    <scope>NUCLEOTIDE SEQUENCE</scope>
</reference>
<organism evidence="2">
    <name type="scientific">Glycine max</name>
    <name type="common">Soybean</name>
    <name type="synonym">Glycine hispida</name>
    <dbReference type="NCBI Taxonomy" id="3847"/>
    <lineage>
        <taxon>Eukaryota</taxon>
        <taxon>Viridiplantae</taxon>
        <taxon>Streptophyta</taxon>
        <taxon>Embryophyta</taxon>
        <taxon>Tracheophyta</taxon>
        <taxon>Spermatophyta</taxon>
        <taxon>Magnoliopsida</taxon>
        <taxon>eudicotyledons</taxon>
        <taxon>Gunneridae</taxon>
        <taxon>Pentapetalae</taxon>
        <taxon>rosids</taxon>
        <taxon>fabids</taxon>
        <taxon>Fabales</taxon>
        <taxon>Fabaceae</taxon>
        <taxon>Papilionoideae</taxon>
        <taxon>50 kb inversion clade</taxon>
        <taxon>NPAAA clade</taxon>
        <taxon>indigoferoid/millettioid clade</taxon>
        <taxon>Phaseoleae</taxon>
        <taxon>Glycine</taxon>
        <taxon>Glycine subgen. Soja</taxon>
    </lineage>
</organism>
<sequence length="58" mass="6706">MPCHLSHAWHSEISEDSSLPFLHDGDCVAMELKNAMLKPIHAAVLWDWTSDYRFKFCS</sequence>
<dbReference type="ExpressionAtlas" id="C6T4D2">
    <property type="expression patterns" value="baseline and differential"/>
</dbReference>
<evidence type="ECO:0000313" key="2">
    <source>
        <dbReference type="EMBL" id="ACU16542.1"/>
    </source>
</evidence>
<dbReference type="GO" id="GO:0016855">
    <property type="term" value="F:racemase and epimerase activity, acting on amino acids and derivatives"/>
    <property type="evidence" value="ECO:0007669"/>
    <property type="project" value="InterPro"/>
</dbReference>
<name>C6T4D2_SOYBN</name>
<protein>
    <submittedName>
        <fullName evidence="2">Uncharacterized protein</fullName>
    </submittedName>
</protein>
<dbReference type="AlphaFoldDB" id="C6T4D2"/>
<proteinExistence type="evidence at transcript level"/>
<dbReference type="PANTHER" id="PTHR21198">
    <property type="entry name" value="GLUTAMATE RACEMASE"/>
    <property type="match status" value="1"/>
</dbReference>
<keyword evidence="1" id="KW-0413">Isomerase</keyword>
<dbReference type="PANTHER" id="PTHR21198:SF10">
    <property type="entry name" value="ASPARTATE RACEMASE"/>
    <property type="match status" value="1"/>
</dbReference>
<dbReference type="SUPFAM" id="SSF53681">
    <property type="entry name" value="Aspartate/glutamate racemase"/>
    <property type="match status" value="1"/>
</dbReference>
<dbReference type="EMBL" id="BT092293">
    <property type="protein sequence ID" value="ACU16542.1"/>
    <property type="molecule type" value="mRNA"/>
</dbReference>
<accession>C6T4D2</accession>
<evidence type="ECO:0000256" key="1">
    <source>
        <dbReference type="ARBA" id="ARBA00023235"/>
    </source>
</evidence>
<dbReference type="Gene3D" id="3.40.50.1860">
    <property type="match status" value="1"/>
</dbReference>
<dbReference type="InterPro" id="IPR001920">
    <property type="entry name" value="Asp/Glu_race"/>
</dbReference>